<accession>A0ABR4K5D8</accession>
<protein>
    <recommendedName>
        <fullName evidence="3">Tetratricopeptide repeat-domain-containing protein</fullName>
    </recommendedName>
</protein>
<dbReference type="Pfam" id="PF13374">
    <property type="entry name" value="TPR_10"/>
    <property type="match status" value="1"/>
</dbReference>
<keyword evidence="2" id="KW-1185">Reference proteome</keyword>
<dbReference type="InterPro" id="IPR053137">
    <property type="entry name" value="NLR-like"/>
</dbReference>
<organism evidence="1 2">
    <name type="scientific">Aspergillus pseudoustus</name>
    <dbReference type="NCBI Taxonomy" id="1810923"/>
    <lineage>
        <taxon>Eukaryota</taxon>
        <taxon>Fungi</taxon>
        <taxon>Dikarya</taxon>
        <taxon>Ascomycota</taxon>
        <taxon>Pezizomycotina</taxon>
        <taxon>Eurotiomycetes</taxon>
        <taxon>Eurotiomycetidae</taxon>
        <taxon>Eurotiales</taxon>
        <taxon>Aspergillaceae</taxon>
        <taxon>Aspergillus</taxon>
        <taxon>Aspergillus subgen. Nidulantes</taxon>
    </lineage>
</organism>
<dbReference type="PANTHER" id="PTHR46082">
    <property type="entry name" value="ATP/GTP-BINDING PROTEIN-RELATED"/>
    <property type="match status" value="1"/>
</dbReference>
<proteinExistence type="predicted"/>
<dbReference type="InterPro" id="IPR011990">
    <property type="entry name" value="TPR-like_helical_dom_sf"/>
</dbReference>
<dbReference type="Gene3D" id="1.25.40.10">
    <property type="entry name" value="Tetratricopeptide repeat domain"/>
    <property type="match status" value="1"/>
</dbReference>
<gene>
    <name evidence="1" type="ORF">BJY01DRAFT_212762</name>
</gene>
<dbReference type="PANTHER" id="PTHR46082:SF11">
    <property type="entry name" value="AAA+ ATPASE DOMAIN-CONTAINING PROTEIN-RELATED"/>
    <property type="match status" value="1"/>
</dbReference>
<dbReference type="EMBL" id="JBFXLU010000057">
    <property type="protein sequence ID" value="KAL2847247.1"/>
    <property type="molecule type" value="Genomic_DNA"/>
</dbReference>
<reference evidence="1 2" key="1">
    <citation type="submission" date="2024-07" db="EMBL/GenBank/DDBJ databases">
        <title>Section-level genome sequencing and comparative genomics of Aspergillus sections Usti and Cavernicolus.</title>
        <authorList>
            <consortium name="Lawrence Berkeley National Laboratory"/>
            <person name="Nybo J.L."/>
            <person name="Vesth T.C."/>
            <person name="Theobald S."/>
            <person name="Frisvad J.C."/>
            <person name="Larsen T.O."/>
            <person name="Kjaerboelling I."/>
            <person name="Rothschild-Mancinelli K."/>
            <person name="Lyhne E.K."/>
            <person name="Kogle M.E."/>
            <person name="Barry K."/>
            <person name="Clum A."/>
            <person name="Na H."/>
            <person name="Ledsgaard L."/>
            <person name="Lin J."/>
            <person name="Lipzen A."/>
            <person name="Kuo A."/>
            <person name="Riley R."/>
            <person name="Mondo S."/>
            <person name="Labutti K."/>
            <person name="Haridas S."/>
            <person name="Pangalinan J."/>
            <person name="Salamov A.A."/>
            <person name="Simmons B.A."/>
            <person name="Magnuson J.K."/>
            <person name="Chen J."/>
            <person name="Drula E."/>
            <person name="Henrissat B."/>
            <person name="Wiebenga A."/>
            <person name="Lubbers R.J."/>
            <person name="Gomes A.C."/>
            <person name="Makela M.R."/>
            <person name="Stajich J."/>
            <person name="Grigoriev I.V."/>
            <person name="Mortensen U.H."/>
            <person name="De Vries R.P."/>
            <person name="Baker S.E."/>
            <person name="Andersen M.R."/>
        </authorList>
    </citation>
    <scope>NUCLEOTIDE SEQUENCE [LARGE SCALE GENOMIC DNA]</scope>
    <source>
        <strain evidence="1 2">CBS 123904</strain>
    </source>
</reference>
<evidence type="ECO:0008006" key="3">
    <source>
        <dbReference type="Google" id="ProtNLM"/>
    </source>
</evidence>
<comment type="caution">
    <text evidence="1">The sequence shown here is derived from an EMBL/GenBank/DDBJ whole genome shotgun (WGS) entry which is preliminary data.</text>
</comment>
<name>A0ABR4K5D8_9EURO</name>
<dbReference type="Proteomes" id="UP001610446">
    <property type="component" value="Unassembled WGS sequence"/>
</dbReference>
<sequence>METSKTVLGAEHPDTLTSMANLAYTWKSQGRVLEALALLKESCRLRHKVLGPDHPSTREAVNALDDWQGEHDLILNERLPPPPPQIEQLEHLQQVLPQHTTTAILTQSHRVGHISLPQTQGRLALAFLSADHPLIIASRAPSPTSRGQATQEEID</sequence>
<evidence type="ECO:0000313" key="2">
    <source>
        <dbReference type="Proteomes" id="UP001610446"/>
    </source>
</evidence>
<evidence type="ECO:0000313" key="1">
    <source>
        <dbReference type="EMBL" id="KAL2847247.1"/>
    </source>
</evidence>